<evidence type="ECO:0000259" key="2">
    <source>
        <dbReference type="PROSITE" id="PS50103"/>
    </source>
</evidence>
<evidence type="ECO:0000313" key="4">
    <source>
        <dbReference type="Proteomes" id="UP000314983"/>
    </source>
</evidence>
<dbReference type="InterPro" id="IPR026693">
    <property type="entry name" value="Zc3hav1-like"/>
</dbReference>
<keyword evidence="1" id="KW-0862">Zinc</keyword>
<dbReference type="Proteomes" id="UP000314983">
    <property type="component" value="Chromosome 2"/>
</dbReference>
<dbReference type="GO" id="GO:0008270">
    <property type="term" value="F:zinc ion binding"/>
    <property type="evidence" value="ECO:0007669"/>
    <property type="project" value="UniProtKB-KW"/>
</dbReference>
<feature type="zinc finger region" description="C3H1-type" evidence="1">
    <location>
        <begin position="74"/>
        <end position="98"/>
    </location>
</feature>
<keyword evidence="4" id="KW-1185">Reference proteome</keyword>
<dbReference type="InterPro" id="IPR000571">
    <property type="entry name" value="Znf_CCCH"/>
</dbReference>
<feature type="domain" description="C3H1-type" evidence="2">
    <location>
        <begin position="74"/>
        <end position="98"/>
    </location>
</feature>
<dbReference type="InterPro" id="IPR057602">
    <property type="entry name" value="Zfn-CCCH_PARP12"/>
</dbReference>
<dbReference type="Ensembl" id="ENSEEET00000055014.1">
    <property type="protein sequence ID" value="ENSEEEP00000060821.1"/>
    <property type="gene ID" value="ENSEEEG00000027668.1"/>
</dbReference>
<accession>A0AAY5EVN1</accession>
<dbReference type="Pfam" id="PF25261">
    <property type="entry name" value="zf-CCCH_PARP12"/>
    <property type="match status" value="1"/>
</dbReference>
<evidence type="ECO:0000256" key="1">
    <source>
        <dbReference type="PROSITE-ProRule" id="PRU00723"/>
    </source>
</evidence>
<name>A0AAY5EVN1_ELEEL</name>
<protein>
    <recommendedName>
        <fullName evidence="2">C3H1-type domain-containing protein</fullName>
    </recommendedName>
</protein>
<reference evidence="3 4" key="1">
    <citation type="submission" date="2020-05" db="EMBL/GenBank/DDBJ databases">
        <title>Electrophorus electricus (electric eel) genome, fEleEle1, primary haplotype.</title>
        <authorList>
            <person name="Myers G."/>
            <person name="Meyer A."/>
            <person name="Fedrigo O."/>
            <person name="Formenti G."/>
            <person name="Rhie A."/>
            <person name="Tracey A."/>
            <person name="Sims Y."/>
            <person name="Jarvis E.D."/>
        </authorList>
    </citation>
    <scope>NUCLEOTIDE SEQUENCE [LARGE SCALE GENOMIC DNA]</scope>
</reference>
<dbReference type="PROSITE" id="PS50103">
    <property type="entry name" value="ZF_C3H1"/>
    <property type="match status" value="1"/>
</dbReference>
<dbReference type="PANTHER" id="PTHR47621:SF1">
    <property type="entry name" value="ZINC FINGER CCCH-TYPE ANTIVIRAL PROTEIN 1-LIKE"/>
    <property type="match status" value="1"/>
</dbReference>
<organism evidence="3 4">
    <name type="scientific">Electrophorus electricus</name>
    <name type="common">Electric eel</name>
    <name type="synonym">Gymnotus electricus</name>
    <dbReference type="NCBI Taxonomy" id="8005"/>
    <lineage>
        <taxon>Eukaryota</taxon>
        <taxon>Metazoa</taxon>
        <taxon>Chordata</taxon>
        <taxon>Craniata</taxon>
        <taxon>Vertebrata</taxon>
        <taxon>Euteleostomi</taxon>
        <taxon>Actinopterygii</taxon>
        <taxon>Neopterygii</taxon>
        <taxon>Teleostei</taxon>
        <taxon>Ostariophysi</taxon>
        <taxon>Gymnotiformes</taxon>
        <taxon>Gymnotoidei</taxon>
        <taxon>Gymnotidae</taxon>
        <taxon>Electrophorus</taxon>
    </lineage>
</organism>
<sequence length="159" mass="18471">TPYFHKVIVQEPLITCSNWLISTLRPPHPTPFEKPTLHSDRTAVMLKDTGMFVTTGDENKVVVAKTRLRLSHHLCKLYLFGECPYVKERRCHFSHDLHSEHKITALYQHNLLDLDCSELCVILLQNDPALLPPVRHYYICTLHSFTDHLNQYGFVHSLL</sequence>
<proteinExistence type="predicted"/>
<dbReference type="AlphaFoldDB" id="A0AAY5EVN1"/>
<keyword evidence="1" id="KW-0863">Zinc-finger</keyword>
<evidence type="ECO:0000313" key="3">
    <source>
        <dbReference type="Ensembl" id="ENSEEEP00000060821.1"/>
    </source>
</evidence>
<keyword evidence="1" id="KW-0479">Metal-binding</keyword>
<reference evidence="3" key="3">
    <citation type="submission" date="2025-09" db="UniProtKB">
        <authorList>
            <consortium name="Ensembl"/>
        </authorList>
    </citation>
    <scope>IDENTIFICATION</scope>
</reference>
<reference evidence="3" key="2">
    <citation type="submission" date="2025-08" db="UniProtKB">
        <authorList>
            <consortium name="Ensembl"/>
        </authorList>
    </citation>
    <scope>IDENTIFICATION</scope>
</reference>
<dbReference type="PANTHER" id="PTHR47621">
    <property type="entry name" value="ZINC FINGER CCCH-TYPE ANTIVIRAL PROTEIN 1-LIKE"/>
    <property type="match status" value="1"/>
</dbReference>